<reference evidence="8" key="1">
    <citation type="submission" date="2018-06" db="EMBL/GenBank/DDBJ databases">
        <authorList>
            <person name="Zhirakovskaya E."/>
        </authorList>
    </citation>
    <scope>NUCLEOTIDE SEQUENCE</scope>
</reference>
<dbReference type="InterPro" id="IPR004842">
    <property type="entry name" value="SLC12A_fam"/>
</dbReference>
<feature type="transmembrane region" description="Helical" evidence="6">
    <location>
        <begin position="352"/>
        <end position="376"/>
    </location>
</feature>
<protein>
    <recommendedName>
        <fullName evidence="7">Amino acid permease/ SLC12A domain-containing protein</fullName>
    </recommendedName>
</protein>
<evidence type="ECO:0000259" key="7">
    <source>
        <dbReference type="Pfam" id="PF00324"/>
    </source>
</evidence>
<evidence type="ECO:0000256" key="2">
    <source>
        <dbReference type="ARBA" id="ARBA00022692"/>
    </source>
</evidence>
<feature type="transmembrane region" description="Helical" evidence="6">
    <location>
        <begin position="237"/>
        <end position="259"/>
    </location>
</feature>
<evidence type="ECO:0000256" key="1">
    <source>
        <dbReference type="ARBA" id="ARBA00004141"/>
    </source>
</evidence>
<proteinExistence type="predicted"/>
<gene>
    <name evidence="8" type="ORF">MNBD_ACTINO02-140</name>
</gene>
<keyword evidence="4 6" id="KW-0472">Membrane</keyword>
<feature type="transmembrane region" description="Helical" evidence="6">
    <location>
        <begin position="166"/>
        <end position="184"/>
    </location>
</feature>
<dbReference type="GO" id="GO:0016020">
    <property type="term" value="C:membrane"/>
    <property type="evidence" value="ECO:0007669"/>
    <property type="project" value="UniProtKB-SubCell"/>
</dbReference>
<feature type="transmembrane region" description="Helical" evidence="6">
    <location>
        <begin position="57"/>
        <end position="82"/>
    </location>
</feature>
<evidence type="ECO:0000256" key="5">
    <source>
        <dbReference type="SAM" id="MobiDB-lite"/>
    </source>
</evidence>
<evidence type="ECO:0000256" key="6">
    <source>
        <dbReference type="SAM" id="Phobius"/>
    </source>
</evidence>
<evidence type="ECO:0000313" key="8">
    <source>
        <dbReference type="EMBL" id="VAW01720.1"/>
    </source>
</evidence>
<feature type="transmembrane region" description="Helical" evidence="6">
    <location>
        <begin position="324"/>
        <end position="346"/>
    </location>
</feature>
<dbReference type="PANTHER" id="PTHR11827">
    <property type="entry name" value="SOLUTE CARRIER FAMILY 12, CATION COTRANSPORTERS"/>
    <property type="match status" value="1"/>
</dbReference>
<feature type="transmembrane region" description="Helical" evidence="6">
    <location>
        <begin position="24"/>
        <end position="45"/>
    </location>
</feature>
<organism evidence="8">
    <name type="scientific">hydrothermal vent metagenome</name>
    <dbReference type="NCBI Taxonomy" id="652676"/>
    <lineage>
        <taxon>unclassified sequences</taxon>
        <taxon>metagenomes</taxon>
        <taxon>ecological metagenomes</taxon>
    </lineage>
</organism>
<evidence type="ECO:0000256" key="3">
    <source>
        <dbReference type="ARBA" id="ARBA00022989"/>
    </source>
</evidence>
<feature type="transmembrane region" description="Helical" evidence="6">
    <location>
        <begin position="103"/>
        <end position="125"/>
    </location>
</feature>
<feature type="region of interest" description="Disordered" evidence="5">
    <location>
        <begin position="739"/>
        <end position="762"/>
    </location>
</feature>
<keyword evidence="3 6" id="KW-1133">Transmembrane helix</keyword>
<dbReference type="PANTHER" id="PTHR11827:SF72">
    <property type="entry name" value="GH08340P"/>
    <property type="match status" value="1"/>
</dbReference>
<feature type="transmembrane region" description="Helical" evidence="6">
    <location>
        <begin position="137"/>
        <end position="154"/>
    </location>
</feature>
<keyword evidence="2 6" id="KW-0812">Transmembrane</keyword>
<dbReference type="InterPro" id="IPR004841">
    <property type="entry name" value="AA-permease/SLC12A_dom"/>
</dbReference>
<dbReference type="Pfam" id="PF00324">
    <property type="entry name" value="AA_permease"/>
    <property type="match status" value="1"/>
</dbReference>
<feature type="transmembrane region" description="Helical" evidence="6">
    <location>
        <begin position="279"/>
        <end position="303"/>
    </location>
</feature>
<dbReference type="GO" id="GO:0015377">
    <property type="term" value="F:chloride:monoatomic cation symporter activity"/>
    <property type="evidence" value="ECO:0007669"/>
    <property type="project" value="InterPro"/>
</dbReference>
<sequence length="762" mass="81105">MITGARLRAALRGTLSGGTQDQKLGSFLGVFTPSILTILGVILFLRTGWVVGTVGLIPTLVIVVIANVVTLVTALSVSAVVTNMRIGKGGAYYVISRSLGIEVGAAIGVPLYLAMTFSVTLYAFGLAESISVVWANAPQRPIAAVTILVVGLLAARGAGAALRLQLPIMAGIILSLIALLIGTLENATGDAAMFSTPPAGANFWAVFAVFFPAVTGIMAGISLSGDLEKPGRAIPKGTIAAVLVGFAVYATVPILLAAAVPQAELVSNNLVWFDLAGPLSFLILWGLWGAIFASAVGSILAAPRTLEAMVDDRILPPVLATRSRLIKGPGVPLLISIVLALGGVALGDLDAIAPLLTMFFLTTYGTINLVAGLEALSGDPSYRPTFRLPWWVSIGGAFACFSVMFLINPLALLVALVFEAGLYVFMRRRAMTAPWGDLRRGALMSLVRSTAIKLYRLPEDPRNWRPNILLFAGDVDRRSELVRYAAWLAQERGILTVVKLLVGSIDVLAVDRVDEAAALQRDLDELGVVAFPEVNIVTNFESGAIAVAQSNGIAGIESNTVMFGWSNKRERQISILTVIEQLAALGKSAVVARVVGRHWNGRRGDIHVWWGGLEQNGDLLVLLAHLVSLDPTWRDSNIVINSIATNDVTNVQNKQLLDQLCSSARIKATTNTILKPEGMTVRQMICEVSKDAGVVLLGLRGNEPGEEAEYAERMGALIEGLPTVLFVRNAGIFRGELLGETTEDPATEKDWEQDVIPADSDQ</sequence>
<feature type="domain" description="Amino acid permease/ SLC12A" evidence="7">
    <location>
        <begin position="30"/>
        <end position="452"/>
    </location>
</feature>
<accession>A0A3B0SBR9</accession>
<dbReference type="EMBL" id="UOEK01000217">
    <property type="protein sequence ID" value="VAW01720.1"/>
    <property type="molecule type" value="Genomic_DNA"/>
</dbReference>
<name>A0A3B0SBR9_9ZZZZ</name>
<dbReference type="AlphaFoldDB" id="A0A3B0SBR9"/>
<dbReference type="Gene3D" id="1.20.1740.10">
    <property type="entry name" value="Amino acid/polyamine transporter I"/>
    <property type="match status" value="1"/>
</dbReference>
<comment type="subcellular location">
    <subcellularLocation>
        <location evidence="1">Membrane</location>
        <topology evidence="1">Multi-pass membrane protein</topology>
    </subcellularLocation>
</comment>
<feature type="transmembrane region" description="Helical" evidence="6">
    <location>
        <begin position="204"/>
        <end position="225"/>
    </location>
</feature>
<evidence type="ECO:0000256" key="4">
    <source>
        <dbReference type="ARBA" id="ARBA00023136"/>
    </source>
</evidence>